<dbReference type="EMBL" id="CP025704">
    <property type="protein sequence ID" value="AUN99235.1"/>
    <property type="molecule type" value="Genomic_DNA"/>
</dbReference>
<keyword evidence="2" id="KW-1185">Reference proteome</keyword>
<proteinExistence type="predicted"/>
<organism evidence="1 2">
    <name type="scientific">Bacteriovorax stolpii</name>
    <name type="common">Bdellovibrio stolpii</name>
    <dbReference type="NCBI Taxonomy" id="960"/>
    <lineage>
        <taxon>Bacteria</taxon>
        <taxon>Pseudomonadati</taxon>
        <taxon>Bdellovibrionota</taxon>
        <taxon>Bacteriovoracia</taxon>
        <taxon>Bacteriovoracales</taxon>
        <taxon>Bacteriovoracaceae</taxon>
        <taxon>Bacteriovorax</taxon>
    </lineage>
</organism>
<sequence>MKTLILALSLLSTSAFAKEYKMLVTEKGYEPSSLKVKAGEPVTLKITRKTNATCAREITVPSQKLKVDLPLDKEVTVKVAALQKGEIKFGCAMDMMIGGVMIAE</sequence>
<dbReference type="SUPFAM" id="SSF49503">
    <property type="entry name" value="Cupredoxins"/>
    <property type="match status" value="1"/>
</dbReference>
<dbReference type="AlphaFoldDB" id="A0A2K9NW08"/>
<dbReference type="Pfam" id="PF13473">
    <property type="entry name" value="Cupredoxin_1"/>
    <property type="match status" value="1"/>
</dbReference>
<dbReference type="Gene3D" id="2.60.40.420">
    <property type="entry name" value="Cupredoxins - blue copper proteins"/>
    <property type="match status" value="1"/>
</dbReference>
<evidence type="ECO:0000313" key="2">
    <source>
        <dbReference type="Proteomes" id="UP000235584"/>
    </source>
</evidence>
<dbReference type="OrthoDB" id="5521325at2"/>
<gene>
    <name evidence="1" type="ORF">C0V70_14205</name>
</gene>
<dbReference type="Proteomes" id="UP000235584">
    <property type="component" value="Chromosome"/>
</dbReference>
<name>A0A2K9NW08_BACTC</name>
<evidence type="ECO:0000313" key="1">
    <source>
        <dbReference type="EMBL" id="AUN99235.1"/>
    </source>
</evidence>
<dbReference type="InterPro" id="IPR028096">
    <property type="entry name" value="EfeO_Cupredoxin"/>
</dbReference>
<accession>A0A2K9NW08</accession>
<reference evidence="1 2" key="1">
    <citation type="submission" date="2018-01" db="EMBL/GenBank/DDBJ databases">
        <title>Complete genome sequence of Bacteriovorax stolpii DSM12778.</title>
        <authorList>
            <person name="Tang B."/>
            <person name="Chang J."/>
        </authorList>
    </citation>
    <scope>NUCLEOTIDE SEQUENCE [LARGE SCALE GENOMIC DNA]</scope>
    <source>
        <strain evidence="1 2">DSM 12778</strain>
    </source>
</reference>
<dbReference type="RefSeq" id="WP_102244526.1">
    <property type="nucleotide sequence ID" value="NZ_CP025704.1"/>
</dbReference>
<protein>
    <submittedName>
        <fullName evidence="1">Cupredoxin domain-containing protein</fullName>
    </submittedName>
</protein>
<dbReference type="KEGG" id="bsto:C0V70_14205"/>
<dbReference type="InterPro" id="IPR008972">
    <property type="entry name" value="Cupredoxin"/>
</dbReference>